<feature type="region of interest" description="Disordered" evidence="8">
    <location>
        <begin position="433"/>
        <end position="504"/>
    </location>
</feature>
<dbReference type="Gene3D" id="3.40.1110.10">
    <property type="entry name" value="Calcium-transporting ATPase, cytoplasmic domain N"/>
    <property type="match status" value="1"/>
</dbReference>
<evidence type="ECO:0000313" key="11">
    <source>
        <dbReference type="EMBL" id="KAF4655853.1"/>
    </source>
</evidence>
<evidence type="ECO:0000256" key="1">
    <source>
        <dbReference type="ARBA" id="ARBA00004141"/>
    </source>
</evidence>
<reference evidence="11 12" key="1">
    <citation type="submission" date="2020-04" db="EMBL/GenBank/DDBJ databases">
        <title>Perkinsus olseni comparative genomics.</title>
        <authorList>
            <person name="Bogema D.R."/>
        </authorList>
    </citation>
    <scope>NUCLEOTIDE SEQUENCE [LARGE SCALE GENOMIC DNA]</scope>
    <source>
        <strain evidence="11">ATCC PRA-179</strain>
    </source>
</reference>
<gene>
    <name evidence="11" type="ORF">FOZ61_007336</name>
</gene>
<evidence type="ECO:0000256" key="4">
    <source>
        <dbReference type="ARBA" id="ARBA00022842"/>
    </source>
</evidence>
<dbReference type="InterPro" id="IPR023299">
    <property type="entry name" value="ATPase_P-typ_cyto_dom_N"/>
</dbReference>
<dbReference type="SUPFAM" id="SSF81660">
    <property type="entry name" value="Metal cation-transporting ATPase, ATP-binding domain N"/>
    <property type="match status" value="1"/>
</dbReference>
<name>A0A7J6L9I2_PEROL</name>
<feature type="transmembrane region" description="Helical" evidence="9">
    <location>
        <begin position="1080"/>
        <end position="1101"/>
    </location>
</feature>
<feature type="transmembrane region" description="Helical" evidence="9">
    <location>
        <begin position="1190"/>
        <end position="1210"/>
    </location>
</feature>
<evidence type="ECO:0000256" key="7">
    <source>
        <dbReference type="ARBA" id="ARBA00023136"/>
    </source>
</evidence>
<dbReference type="Gene3D" id="3.40.50.1000">
    <property type="entry name" value="HAD superfamily/HAD-like"/>
    <property type="match status" value="1"/>
</dbReference>
<proteinExistence type="predicted"/>
<dbReference type="GO" id="GO:0005524">
    <property type="term" value="F:ATP binding"/>
    <property type="evidence" value="ECO:0007669"/>
    <property type="project" value="InterPro"/>
</dbReference>
<dbReference type="GO" id="GO:0140326">
    <property type="term" value="F:ATPase-coupled intramembrane lipid transporter activity"/>
    <property type="evidence" value="ECO:0007669"/>
    <property type="project" value="TreeGrafter"/>
</dbReference>
<dbReference type="InterPro" id="IPR018303">
    <property type="entry name" value="ATPase_P-typ_P_site"/>
</dbReference>
<dbReference type="InterPro" id="IPR044492">
    <property type="entry name" value="P_typ_ATPase_HD_dom"/>
</dbReference>
<dbReference type="InterPro" id="IPR023298">
    <property type="entry name" value="ATPase_P-typ_TM_dom_sf"/>
</dbReference>
<dbReference type="InterPro" id="IPR032630">
    <property type="entry name" value="P_typ_ATPase_c"/>
</dbReference>
<keyword evidence="2 9" id="KW-0812">Transmembrane</keyword>
<evidence type="ECO:0000259" key="10">
    <source>
        <dbReference type="Pfam" id="PF16212"/>
    </source>
</evidence>
<feature type="compositionally biased region" description="Basic and acidic residues" evidence="8">
    <location>
        <begin position="774"/>
        <end position="785"/>
    </location>
</feature>
<feature type="region of interest" description="Disordered" evidence="8">
    <location>
        <begin position="49"/>
        <end position="95"/>
    </location>
</feature>
<dbReference type="InterPro" id="IPR001757">
    <property type="entry name" value="P_typ_ATPase"/>
</dbReference>
<dbReference type="SUPFAM" id="SSF81665">
    <property type="entry name" value="Calcium ATPase, transmembrane domain M"/>
    <property type="match status" value="1"/>
</dbReference>
<feature type="domain" description="P-type ATPase C-terminal" evidence="10">
    <location>
        <begin position="941"/>
        <end position="1209"/>
    </location>
</feature>
<dbReference type="Pfam" id="PF16212">
    <property type="entry name" value="PhoLip_ATPase_C"/>
    <property type="match status" value="1"/>
</dbReference>
<dbReference type="InterPro" id="IPR036412">
    <property type="entry name" value="HAD-like_sf"/>
</dbReference>
<feature type="transmembrane region" description="Helical" evidence="9">
    <location>
        <begin position="1121"/>
        <end position="1143"/>
    </location>
</feature>
<keyword evidence="6 9" id="KW-1133">Transmembrane helix</keyword>
<dbReference type="GO" id="GO:0005886">
    <property type="term" value="C:plasma membrane"/>
    <property type="evidence" value="ECO:0007669"/>
    <property type="project" value="TreeGrafter"/>
</dbReference>
<dbReference type="PANTHER" id="PTHR24092">
    <property type="entry name" value="PROBABLE PHOSPHOLIPID-TRANSPORTING ATPASE"/>
    <property type="match status" value="1"/>
</dbReference>
<dbReference type="SFLD" id="SFLDS00003">
    <property type="entry name" value="Haloacid_Dehalogenase"/>
    <property type="match status" value="1"/>
</dbReference>
<dbReference type="GO" id="GO:0045332">
    <property type="term" value="P:phospholipid translocation"/>
    <property type="evidence" value="ECO:0007669"/>
    <property type="project" value="TreeGrafter"/>
</dbReference>
<dbReference type="OrthoDB" id="377733at2759"/>
<comment type="subcellular location">
    <subcellularLocation>
        <location evidence="1">Membrane</location>
        <topology evidence="1">Multi-pass membrane protein</topology>
    </subcellularLocation>
</comment>
<feature type="compositionally biased region" description="Polar residues" evidence="8">
    <location>
        <begin position="757"/>
        <end position="773"/>
    </location>
</feature>
<evidence type="ECO:0000313" key="12">
    <source>
        <dbReference type="Proteomes" id="UP000570595"/>
    </source>
</evidence>
<evidence type="ECO:0000256" key="9">
    <source>
        <dbReference type="SAM" id="Phobius"/>
    </source>
</evidence>
<evidence type="ECO:0000256" key="3">
    <source>
        <dbReference type="ARBA" id="ARBA00022723"/>
    </source>
</evidence>
<dbReference type="SFLD" id="SFLDF00027">
    <property type="entry name" value="p-type_atpase"/>
    <property type="match status" value="1"/>
</dbReference>
<dbReference type="GO" id="GO:0016887">
    <property type="term" value="F:ATP hydrolysis activity"/>
    <property type="evidence" value="ECO:0007669"/>
    <property type="project" value="InterPro"/>
</dbReference>
<dbReference type="InterPro" id="IPR008250">
    <property type="entry name" value="ATPase_P-typ_transduc_dom_A_sf"/>
</dbReference>
<keyword evidence="7 9" id="KW-0472">Membrane</keyword>
<dbReference type="InterPro" id="IPR023214">
    <property type="entry name" value="HAD_sf"/>
</dbReference>
<feature type="transmembrane region" description="Helical" evidence="9">
    <location>
        <begin position="251"/>
        <end position="272"/>
    </location>
</feature>
<dbReference type="SUPFAM" id="SSF81653">
    <property type="entry name" value="Calcium ATPase, transduction domain A"/>
    <property type="match status" value="1"/>
</dbReference>
<feature type="transmembrane region" description="Helical" evidence="9">
    <location>
        <begin position="970"/>
        <end position="990"/>
    </location>
</feature>
<feature type="transmembrane region" description="Helical" evidence="9">
    <location>
        <begin position="1150"/>
        <end position="1170"/>
    </location>
</feature>
<evidence type="ECO:0000256" key="2">
    <source>
        <dbReference type="ARBA" id="ARBA00022692"/>
    </source>
</evidence>
<feature type="region of interest" description="Disordered" evidence="8">
    <location>
        <begin position="754"/>
        <end position="785"/>
    </location>
</feature>
<keyword evidence="3" id="KW-0479">Metal-binding</keyword>
<accession>A0A7J6L9I2</accession>
<sequence>MVRESEPLPADMIMLLSSHGADPKRGCVAFMETSNLDGETNLKTRQAPKLVSDIISDGRRSRSPLLQRQSSRSTRDTKQREGSPQMEIDSQVPDDGFRLYKRQSTGFIAKKEPLATLVNTMSMQFEAPSADLLKFKGSLSPLSNTDDEGTIEALSMDNLLLRGCTLKNTPWVLGVVVYAGHESRFMISNHGGFAPAKRSTVDIAMNKYVLTLFILQAMLCVIATIIFGTLPSPNSSDYPWYLSGLSDQTPLINYLSYFVLLNSLIPVSLWVAGEVLRVAQAFLIEWDNELYDAERKLAARCNSKSIHEELGMITHVFSDKTGTLTCNKMEFKAAAVGGVLYSADRKDTTRVAATAGLEDWPLGAAGVSALNANLPSSSSDWPAPPKFSGVLPCSDDLVSLMRRSLTHMQEASSSSRTLHEFLFGLAVNHTCERAQPPTLPDPEYSNDDGEGGGGGCLSGAFTRSKRRKKAGATKGEDASNGPASIGRAERSSEGDINDTAVYQGTSPDESALVSAAGYFGIRFMDRTPDTIDISLLHTGETKTMDLLHVVEFTSDRRMMSVVVADNSLPNTPEKVVYVYTKGADSSVLPKCLVDTPDHKATMTHTQRYVREFANQGYRTLCVAMRSMTWNDWCGIADKMSAIQDDIYNREHRMAVLDSTMVEVNLTLLGCTAVEDKLQDGVPQTIEALRAAGITVAMITGDKRETAINIASSCRLITNTDNVYTMLGQQSLFGGGNFISLKTLRHVMRNDYLAGDEWSSSPLPNSTSDNGNTDLRSRQESASDPRRIWELTDEGKDIKEQIDIAKENRDGPSVALRQLSESTRSYEDLIASRPLGAGPASGDISATFSLVIDGANLVNLLDQPKSREKLLQVLRHPQCESAVFCRVNPKQKGQIVSLVKDNIPGRASILAIGDGANDINMIQRAHVGVGIFGQEGYQAAGMADYAISSFKDLYRLLFYHGRWNYERNTHFINVFVYKNYLFTLCQFWFGIVSQFTGQTVFSSFYVMVYNSVFCIVPIFIAALFDHDIHPDLDGPATSESAAAGYGSRILHPPSMTLDKWRLEVIPSLYRRTAANYNFNPWVLLKWIITGSVQSLACFYGVWVYWGYLESSVNGNGHASSSLWSMSILLYTAVILLVSCIIMIFTVEWSALLLFFMFVLNIAIYVGFVFIFDLIPRTDVTRYAQDTVGNLTFWLLLLVIISVCVLPLIAMLRAKILGNNVDPVEALQYSRARSRKHLRRLRKRGVSAVGAAGYKRSSVV</sequence>
<dbReference type="SFLD" id="SFLDG00002">
    <property type="entry name" value="C1.7:_P-type_atpase_like"/>
    <property type="match status" value="1"/>
</dbReference>
<feature type="transmembrane region" description="Helical" evidence="9">
    <location>
        <begin position="1002"/>
        <end position="1023"/>
    </location>
</feature>
<feature type="compositionally biased region" description="Low complexity" evidence="8">
    <location>
        <begin position="63"/>
        <end position="72"/>
    </location>
</feature>
<dbReference type="Pfam" id="PF13246">
    <property type="entry name" value="Cation_ATPase"/>
    <property type="match status" value="1"/>
</dbReference>
<evidence type="ECO:0000256" key="8">
    <source>
        <dbReference type="SAM" id="MobiDB-lite"/>
    </source>
</evidence>
<dbReference type="NCBIfam" id="TIGR01494">
    <property type="entry name" value="ATPase_P-type"/>
    <property type="match status" value="1"/>
</dbReference>
<dbReference type="AlphaFoldDB" id="A0A7J6L9I2"/>
<comment type="caution">
    <text evidence="11">The sequence shown here is derived from an EMBL/GenBank/DDBJ whole genome shotgun (WGS) entry which is preliminary data.</text>
</comment>
<dbReference type="Proteomes" id="UP000570595">
    <property type="component" value="Unassembled WGS sequence"/>
</dbReference>
<evidence type="ECO:0000256" key="5">
    <source>
        <dbReference type="ARBA" id="ARBA00022967"/>
    </source>
</evidence>
<dbReference type="PROSITE" id="PS00154">
    <property type="entry name" value="ATPASE_E1_E2"/>
    <property type="match status" value="1"/>
</dbReference>
<protein>
    <recommendedName>
        <fullName evidence="10">P-type ATPase C-terminal domain-containing protein</fullName>
    </recommendedName>
</protein>
<dbReference type="EMBL" id="JABAHT010000442">
    <property type="protein sequence ID" value="KAF4655853.1"/>
    <property type="molecule type" value="Genomic_DNA"/>
</dbReference>
<organism evidence="11 12">
    <name type="scientific">Perkinsus olseni</name>
    <name type="common">Perkinsus atlanticus</name>
    <dbReference type="NCBI Taxonomy" id="32597"/>
    <lineage>
        <taxon>Eukaryota</taxon>
        <taxon>Sar</taxon>
        <taxon>Alveolata</taxon>
        <taxon>Perkinsozoa</taxon>
        <taxon>Perkinsea</taxon>
        <taxon>Perkinsida</taxon>
        <taxon>Perkinsidae</taxon>
        <taxon>Perkinsus</taxon>
    </lineage>
</organism>
<evidence type="ECO:0000256" key="6">
    <source>
        <dbReference type="ARBA" id="ARBA00022989"/>
    </source>
</evidence>
<keyword evidence="4" id="KW-0460">Magnesium</keyword>
<dbReference type="SUPFAM" id="SSF56784">
    <property type="entry name" value="HAD-like"/>
    <property type="match status" value="1"/>
</dbReference>
<keyword evidence="5" id="KW-1278">Translocase</keyword>
<feature type="transmembrane region" description="Helical" evidence="9">
    <location>
        <begin position="208"/>
        <end position="231"/>
    </location>
</feature>
<dbReference type="Gene3D" id="2.70.150.10">
    <property type="entry name" value="Calcium-transporting ATPase, cytoplasmic transduction domain A"/>
    <property type="match status" value="1"/>
</dbReference>
<dbReference type="GO" id="GO:0046872">
    <property type="term" value="F:metal ion binding"/>
    <property type="evidence" value="ECO:0007669"/>
    <property type="project" value="UniProtKB-KW"/>
</dbReference>